<evidence type="ECO:0000256" key="1">
    <source>
        <dbReference type="SAM" id="MobiDB-lite"/>
    </source>
</evidence>
<sequence length="105" mass="11656">MCGCCRENSGETCYSRPSETDSPRRDMQKQAKVTLELSLRRRAIVLSEALSWRITSPLGEGWSRSGEEGSPQRACEKPPRAFVVISPKRGLQLERGNSSCLNEGV</sequence>
<keyword evidence="3" id="KW-1185">Reference proteome</keyword>
<organism evidence="2 3">
    <name type="scientific">Vigna unguiculata</name>
    <name type="common">Cowpea</name>
    <dbReference type="NCBI Taxonomy" id="3917"/>
    <lineage>
        <taxon>Eukaryota</taxon>
        <taxon>Viridiplantae</taxon>
        <taxon>Streptophyta</taxon>
        <taxon>Embryophyta</taxon>
        <taxon>Tracheophyta</taxon>
        <taxon>Spermatophyta</taxon>
        <taxon>Magnoliopsida</taxon>
        <taxon>eudicotyledons</taxon>
        <taxon>Gunneridae</taxon>
        <taxon>Pentapetalae</taxon>
        <taxon>rosids</taxon>
        <taxon>fabids</taxon>
        <taxon>Fabales</taxon>
        <taxon>Fabaceae</taxon>
        <taxon>Papilionoideae</taxon>
        <taxon>50 kb inversion clade</taxon>
        <taxon>NPAAA clade</taxon>
        <taxon>indigoferoid/millettioid clade</taxon>
        <taxon>Phaseoleae</taxon>
        <taxon>Vigna</taxon>
    </lineage>
</organism>
<feature type="compositionally biased region" description="Basic and acidic residues" evidence="1">
    <location>
        <begin position="18"/>
        <end position="29"/>
    </location>
</feature>
<name>A0A4D6NAV0_VIGUN</name>
<proteinExistence type="predicted"/>
<dbReference type="Proteomes" id="UP000501690">
    <property type="component" value="Linkage Group LG10"/>
</dbReference>
<feature type="region of interest" description="Disordered" evidence="1">
    <location>
        <begin position="1"/>
        <end position="29"/>
    </location>
</feature>
<dbReference type="AlphaFoldDB" id="A0A4D6NAV0"/>
<protein>
    <submittedName>
        <fullName evidence="2">Uncharacterized protein</fullName>
    </submittedName>
</protein>
<dbReference type="EMBL" id="CP039354">
    <property type="protein sequence ID" value="QCE10963.1"/>
    <property type="molecule type" value="Genomic_DNA"/>
</dbReference>
<reference evidence="2 3" key="1">
    <citation type="submission" date="2019-04" db="EMBL/GenBank/DDBJ databases">
        <title>An improved genome assembly and genetic linkage map for asparagus bean, Vigna unguiculata ssp. sesquipedialis.</title>
        <authorList>
            <person name="Xia Q."/>
            <person name="Zhang R."/>
            <person name="Dong Y."/>
        </authorList>
    </citation>
    <scope>NUCLEOTIDE SEQUENCE [LARGE SCALE GENOMIC DNA]</scope>
    <source>
        <tissue evidence="2">Leaf</tissue>
    </source>
</reference>
<gene>
    <name evidence="2" type="ORF">DEO72_LG10g2196</name>
</gene>
<evidence type="ECO:0000313" key="2">
    <source>
        <dbReference type="EMBL" id="QCE10963.1"/>
    </source>
</evidence>
<accession>A0A4D6NAV0</accession>
<evidence type="ECO:0000313" key="3">
    <source>
        <dbReference type="Proteomes" id="UP000501690"/>
    </source>
</evidence>